<dbReference type="InterPro" id="IPR020616">
    <property type="entry name" value="Thiolase_N"/>
</dbReference>
<gene>
    <name evidence="16" type="ORF">I9W82_005641</name>
</gene>
<evidence type="ECO:0000256" key="7">
    <source>
        <dbReference type="ARBA" id="ARBA00023098"/>
    </source>
</evidence>
<evidence type="ECO:0000259" key="13">
    <source>
        <dbReference type="Pfam" id="PF02803"/>
    </source>
</evidence>
<reference evidence="16 17" key="1">
    <citation type="submission" date="2020-12" db="EMBL/GenBank/DDBJ databases">
        <title>Effect of drift, selection, and recombination on the evolution of hybrid genomes in Candida yeast pathogens.</title>
        <authorList>
            <person name="Mixao V."/>
            <person name="Ksiezopolska E."/>
            <person name="Saus E."/>
            <person name="Boekhout T."/>
            <person name="Gacser A."/>
            <person name="Gabaldon T."/>
        </authorList>
    </citation>
    <scope>NUCLEOTIDE SEQUENCE [LARGE SCALE GENOMIC DNA]</scope>
    <source>
        <strain evidence="16 17">BP57</strain>
    </source>
</reference>
<dbReference type="InterPro" id="IPR007519">
    <property type="entry name" value="Bul1_N"/>
</dbReference>
<dbReference type="Pfam" id="PF02803">
    <property type="entry name" value="Thiolase_C"/>
    <property type="match status" value="1"/>
</dbReference>
<protein>
    <recommendedName>
        <fullName evidence="10">acetyl-CoA C-acyltransferase</fullName>
        <ecNumber evidence="10">2.3.1.16</ecNumber>
    </recommendedName>
</protein>
<comment type="caution">
    <text evidence="16">The sequence shown here is derived from an EMBL/GenBank/DDBJ whole genome shotgun (WGS) entry which is preliminary data.</text>
</comment>
<dbReference type="GeneID" id="93654270"/>
<keyword evidence="17" id="KW-1185">Reference proteome</keyword>
<dbReference type="PROSITE" id="PS00098">
    <property type="entry name" value="THIOLASE_1"/>
    <property type="match status" value="1"/>
</dbReference>
<feature type="domain" description="Thiolase C-terminal" evidence="13">
    <location>
        <begin position="285"/>
        <end position="402"/>
    </location>
</feature>
<evidence type="ECO:0000259" key="14">
    <source>
        <dbReference type="Pfam" id="PF04425"/>
    </source>
</evidence>
<dbReference type="PROSITE" id="PS00737">
    <property type="entry name" value="THIOLASE_2"/>
    <property type="match status" value="1"/>
</dbReference>
<dbReference type="NCBIfam" id="TIGR01930">
    <property type="entry name" value="AcCoA-C-Actrans"/>
    <property type="match status" value="1"/>
</dbReference>
<comment type="similarity">
    <text evidence="3">Belongs to the thiolase-like superfamily. Thiolase family.</text>
</comment>
<feature type="domain" description="Bul1 C-terminal" evidence="15">
    <location>
        <begin position="986"/>
        <end position="1072"/>
    </location>
</feature>
<keyword evidence="8" id="KW-0576">Peroxisome</keyword>
<evidence type="ECO:0000256" key="8">
    <source>
        <dbReference type="ARBA" id="ARBA00023140"/>
    </source>
</evidence>
<dbReference type="Pfam" id="PF04425">
    <property type="entry name" value="Bul1_N"/>
    <property type="match status" value="2"/>
</dbReference>
<dbReference type="InterPro" id="IPR020613">
    <property type="entry name" value="Thiolase_CS"/>
</dbReference>
<dbReference type="RefSeq" id="XP_067546027.1">
    <property type="nucleotide sequence ID" value="XM_067694840.1"/>
</dbReference>
<accession>A0A8H7ZDJ8</accession>
<dbReference type="PANTHER" id="PTHR43853:SF8">
    <property type="entry name" value="3-KETOACYL-COA THIOLASE, PEROXISOMAL"/>
    <property type="match status" value="1"/>
</dbReference>
<evidence type="ECO:0000256" key="2">
    <source>
        <dbReference type="ARBA" id="ARBA00004872"/>
    </source>
</evidence>
<dbReference type="InterPro" id="IPR050215">
    <property type="entry name" value="Thiolase-like_sf_Thiolase"/>
</dbReference>
<name>A0A8H7ZDJ8_9ASCO</name>
<keyword evidence="5" id="KW-0276">Fatty acid metabolism</keyword>
<dbReference type="InterPro" id="IPR020610">
    <property type="entry name" value="Thiolase_AS"/>
</dbReference>
<dbReference type="AlphaFoldDB" id="A0A8H7ZDJ8"/>
<organism evidence="16 17">
    <name type="scientific">Candida metapsilosis</name>
    <dbReference type="NCBI Taxonomy" id="273372"/>
    <lineage>
        <taxon>Eukaryota</taxon>
        <taxon>Fungi</taxon>
        <taxon>Dikarya</taxon>
        <taxon>Ascomycota</taxon>
        <taxon>Saccharomycotina</taxon>
        <taxon>Pichiomycetes</taxon>
        <taxon>Debaryomycetaceae</taxon>
        <taxon>Candida/Lodderomyces clade</taxon>
        <taxon>Candida</taxon>
    </lineage>
</organism>
<evidence type="ECO:0000256" key="9">
    <source>
        <dbReference type="ARBA" id="ARBA00023315"/>
    </source>
</evidence>
<dbReference type="GO" id="GO:0005777">
    <property type="term" value="C:peroxisome"/>
    <property type="evidence" value="ECO:0007669"/>
    <property type="project" value="UniProtKB-SubCell"/>
</dbReference>
<comment type="subcellular location">
    <subcellularLocation>
        <location evidence="1">Peroxisome</location>
    </subcellularLocation>
</comment>
<evidence type="ECO:0000256" key="11">
    <source>
        <dbReference type="ARBA" id="ARBA00047605"/>
    </source>
</evidence>
<feature type="domain" description="Bul1 N-terminal" evidence="14">
    <location>
        <begin position="409"/>
        <end position="454"/>
    </location>
</feature>
<feature type="domain" description="Thiolase N-terminal" evidence="12">
    <location>
        <begin position="27"/>
        <end position="277"/>
    </location>
</feature>
<evidence type="ECO:0000256" key="5">
    <source>
        <dbReference type="ARBA" id="ARBA00022832"/>
    </source>
</evidence>
<comment type="pathway">
    <text evidence="2">Lipid metabolism; fatty acid metabolism.</text>
</comment>
<dbReference type="InterPro" id="IPR020617">
    <property type="entry name" value="Thiolase_C"/>
</dbReference>
<dbReference type="CDD" id="cd00751">
    <property type="entry name" value="thiolase"/>
    <property type="match status" value="1"/>
</dbReference>
<feature type="domain" description="Bul1 N-terminal" evidence="14">
    <location>
        <begin position="458"/>
        <end position="786"/>
    </location>
</feature>
<keyword evidence="4" id="KW-0808">Transferase</keyword>
<evidence type="ECO:0000313" key="17">
    <source>
        <dbReference type="Proteomes" id="UP000669133"/>
    </source>
</evidence>
<dbReference type="InterPro" id="IPR022794">
    <property type="entry name" value="Bul1_C"/>
</dbReference>
<dbReference type="GO" id="GO:0010124">
    <property type="term" value="P:phenylacetate catabolic process"/>
    <property type="evidence" value="ECO:0007669"/>
    <property type="project" value="TreeGrafter"/>
</dbReference>
<comment type="catalytic activity">
    <reaction evidence="11">
        <text>an acyl-CoA + acetyl-CoA = a 3-oxoacyl-CoA + CoA</text>
        <dbReference type="Rhea" id="RHEA:21564"/>
        <dbReference type="ChEBI" id="CHEBI:57287"/>
        <dbReference type="ChEBI" id="CHEBI:57288"/>
        <dbReference type="ChEBI" id="CHEBI:58342"/>
        <dbReference type="ChEBI" id="CHEBI:90726"/>
        <dbReference type="EC" id="2.3.1.16"/>
    </reaction>
</comment>
<evidence type="ECO:0000256" key="1">
    <source>
        <dbReference type="ARBA" id="ARBA00004275"/>
    </source>
</evidence>
<dbReference type="InterPro" id="IPR016039">
    <property type="entry name" value="Thiolase-like"/>
</dbReference>
<evidence type="ECO:0000256" key="6">
    <source>
        <dbReference type="ARBA" id="ARBA00022946"/>
    </source>
</evidence>
<dbReference type="InterPro" id="IPR002155">
    <property type="entry name" value="Thiolase"/>
</dbReference>
<dbReference type="OrthoDB" id="4094610at2759"/>
<keyword evidence="6" id="KW-0809">Transit peptide</keyword>
<keyword evidence="7" id="KW-0443">Lipid metabolism</keyword>
<dbReference type="GO" id="GO:0003988">
    <property type="term" value="F:acetyl-CoA C-acyltransferase activity"/>
    <property type="evidence" value="ECO:0007669"/>
    <property type="project" value="UniProtKB-EC"/>
</dbReference>
<evidence type="ECO:0000256" key="10">
    <source>
        <dbReference type="ARBA" id="ARBA00024073"/>
    </source>
</evidence>
<dbReference type="GO" id="GO:0006635">
    <property type="term" value="P:fatty acid beta-oxidation"/>
    <property type="evidence" value="ECO:0007669"/>
    <property type="project" value="TreeGrafter"/>
</dbReference>
<dbReference type="Gene3D" id="3.40.47.10">
    <property type="match status" value="2"/>
</dbReference>
<evidence type="ECO:0000259" key="15">
    <source>
        <dbReference type="Pfam" id="PF04426"/>
    </source>
</evidence>
<dbReference type="Pfam" id="PF04426">
    <property type="entry name" value="Bul1_C"/>
    <property type="match status" value="1"/>
</dbReference>
<dbReference type="PANTHER" id="PTHR43853">
    <property type="entry name" value="3-KETOACYL-COA THIOLASE, PEROXISOMAL"/>
    <property type="match status" value="1"/>
</dbReference>
<dbReference type="Pfam" id="PF00108">
    <property type="entry name" value="Thiolase_N"/>
    <property type="match status" value="1"/>
</dbReference>
<dbReference type="Proteomes" id="UP000669133">
    <property type="component" value="Unassembled WGS sequence"/>
</dbReference>
<sequence length="1076" mass="118438">MNSVNNLSGHVKDHTKKDVLEKHPDDVVIVAAYRTAIGKGFKGSFRSVGTDYILAEFLKEFLAKTKVDPKLIEDVAMGNVLNQGIGAMEHRSACLAAGIPYTSGFVAVNRFCSSGLIAISDIANKIAVGEIDCGLAGGVESMTKHYKKMVPEIDPHLADNEQVASCLVPMGITNENVANRYNVSREAQDAFAAKSYNKAERAIATGKFKSEILPIKSIIRDGESEKEVVVDTDEGPRKNVNAEGLAKLPPAFGGSTTAGNASQISDGAAAVLLMKRSFAEQHGYPIIAKYIACSVTGVPPEIMGVGPAFAIPAVLERTGLKVDDIDVFEINEAFAGQCLYSIQTVGIDESKVNLNGGAIALGHPLGVTGARQYATIMPLLKPGQIGVTSMCIGTGMGAASVILPLEEIQDEELVNILPSYQMYRNTITKNLTPSEDLRSAPPLYDQLSQYIQSEPTSPEPDMNDEETILENAHKLKRLTSVNKNVGKLLHVTIHLTESIGKPGEPYTIIDPLSKEYKQGNSIFGFVLITNKSTFPIPFDMFSVQLEGVLSFGNSNSTIVDQAVETNTFLSMFDFNASWNDAFLDRLKTENNNPRRNTISQSFDARDGTYFHLDPKKVFQPGVTYKKYFAFVMPEKLLEDVCSSSLIKHLQIPPTLGISKSEIISSLRHKWKGGANSKRYASVTNDLSFADVSVSYAISAKIIGRADTYKELVGANQLVNLEGYVVANEDYLHIRVIPVTQSVFALNRAMIIQEAKLLYNSLLENVKQVLAQGKEISLGMSSQQVQEIENDMNLYPTPSSTELSKMRQMYMAKKLDESKVYEIFYPIKKKSVFGTSSVVGMLALSTPKKEYVMEYVSPTGYPNGTPSILKIPIDIVYINNKKSQPPELSISVELVALTLKSKKHPIPLVIHPDMLFENKNKGTSPSSDNFDVLTIKRFQNYAVQVSKLMKDAPSLDIEPDMVRSIKGFAGLTSKYIHLKVQDVSFTSDGTKYNSVNQAPWRKQVETKDFEEKYVKQLVITANMGSLEVRPSRSTDFCLVPDFQNCMIARVYYLKIDVKMQSGEKLPLRVPIVLQRSV</sequence>
<dbReference type="EMBL" id="JAEOAQ010000008">
    <property type="protein sequence ID" value="KAG5416911.1"/>
    <property type="molecule type" value="Genomic_DNA"/>
</dbReference>
<evidence type="ECO:0000313" key="16">
    <source>
        <dbReference type="EMBL" id="KAG5416911.1"/>
    </source>
</evidence>
<dbReference type="EC" id="2.3.1.16" evidence="10"/>
<evidence type="ECO:0000259" key="12">
    <source>
        <dbReference type="Pfam" id="PF00108"/>
    </source>
</evidence>
<dbReference type="SUPFAM" id="SSF53901">
    <property type="entry name" value="Thiolase-like"/>
    <property type="match status" value="2"/>
</dbReference>
<keyword evidence="9" id="KW-0012">Acyltransferase</keyword>
<evidence type="ECO:0000256" key="3">
    <source>
        <dbReference type="ARBA" id="ARBA00010982"/>
    </source>
</evidence>
<dbReference type="PROSITE" id="PS00099">
    <property type="entry name" value="THIOLASE_3"/>
    <property type="match status" value="1"/>
</dbReference>
<evidence type="ECO:0000256" key="4">
    <source>
        <dbReference type="ARBA" id="ARBA00022679"/>
    </source>
</evidence>
<dbReference type="InterPro" id="IPR020615">
    <property type="entry name" value="Thiolase_acyl_enz_int_AS"/>
</dbReference>
<proteinExistence type="inferred from homology"/>